<dbReference type="NCBIfam" id="NF001314">
    <property type="entry name" value="PRK00258.2-2"/>
    <property type="match status" value="1"/>
</dbReference>
<comment type="pathway">
    <text evidence="9">Aromatic compound metabolism; 3,4-dihydroxybenzoate biosynthesis; 3-dehydroquinate from D-quinate (NAD(+) route).</text>
</comment>
<dbReference type="InterPro" id="IPR022893">
    <property type="entry name" value="Shikimate_DH_fam"/>
</dbReference>
<evidence type="ECO:0000256" key="4">
    <source>
        <dbReference type="ARBA" id="ARBA00023002"/>
    </source>
</evidence>
<dbReference type="Proteomes" id="UP000037269">
    <property type="component" value="Unassembled WGS sequence"/>
</dbReference>
<dbReference type="GO" id="GO:0008652">
    <property type="term" value="P:amino acid biosynthetic process"/>
    <property type="evidence" value="ECO:0007669"/>
    <property type="project" value="UniProtKB-KW"/>
</dbReference>
<feature type="binding site" evidence="10">
    <location>
        <position position="227"/>
    </location>
    <ligand>
        <name>shikimate</name>
        <dbReference type="ChEBI" id="CHEBI:36208"/>
    </ligand>
</feature>
<dbReference type="EMBL" id="FNED01000006">
    <property type="protein sequence ID" value="SDI67147.1"/>
    <property type="molecule type" value="Genomic_DNA"/>
</dbReference>
<dbReference type="Gene3D" id="3.40.50.720">
    <property type="entry name" value="NAD(P)-binding Rossmann-like Domain"/>
    <property type="match status" value="1"/>
</dbReference>
<evidence type="ECO:0000256" key="7">
    <source>
        <dbReference type="ARBA" id="ARBA00051639"/>
    </source>
</evidence>
<dbReference type="EC" id="1.1.1.25" evidence="10"/>
<dbReference type="SUPFAM" id="SSF51735">
    <property type="entry name" value="NAD(P)-binding Rossmann-fold domains"/>
    <property type="match status" value="1"/>
</dbReference>
<dbReference type="PANTHER" id="PTHR21089:SF1">
    <property type="entry name" value="BIFUNCTIONAL 3-DEHYDROQUINATE DEHYDRATASE_SHIKIMATE DEHYDROGENASE, CHLOROPLASTIC"/>
    <property type="match status" value="1"/>
</dbReference>
<evidence type="ECO:0000256" key="3">
    <source>
        <dbReference type="ARBA" id="ARBA00022857"/>
    </source>
</evidence>
<dbReference type="GO" id="GO:0004764">
    <property type="term" value="F:shikimate 3-dehydrogenase (NADP+) activity"/>
    <property type="evidence" value="ECO:0007669"/>
    <property type="project" value="UniProtKB-UniRule"/>
</dbReference>
<dbReference type="RefSeq" id="WP_043065543.1">
    <property type="nucleotide sequence ID" value="NZ_BJOA01000020.1"/>
</dbReference>
<dbReference type="Gene3D" id="3.40.50.10860">
    <property type="entry name" value="Leucine Dehydrogenase, chain A, domain 1"/>
    <property type="match status" value="1"/>
</dbReference>
<feature type="binding site" evidence="10">
    <location>
        <position position="248"/>
    </location>
    <ligand>
        <name>NADP(+)</name>
        <dbReference type="ChEBI" id="CHEBI:58349"/>
    </ligand>
</feature>
<comment type="catalytic activity">
    <reaction evidence="6 10">
        <text>shikimate + NADP(+) = 3-dehydroshikimate + NADPH + H(+)</text>
        <dbReference type="Rhea" id="RHEA:17737"/>
        <dbReference type="ChEBI" id="CHEBI:15378"/>
        <dbReference type="ChEBI" id="CHEBI:16630"/>
        <dbReference type="ChEBI" id="CHEBI:36208"/>
        <dbReference type="ChEBI" id="CHEBI:57783"/>
        <dbReference type="ChEBI" id="CHEBI:58349"/>
        <dbReference type="EC" id="1.1.1.25"/>
    </reaction>
</comment>
<dbReference type="InterPro" id="IPR011342">
    <property type="entry name" value="Shikimate_DH"/>
</dbReference>
<dbReference type="GO" id="GO:0019632">
    <property type="term" value="P:shikimate metabolic process"/>
    <property type="evidence" value="ECO:0007669"/>
    <property type="project" value="InterPro"/>
</dbReference>
<evidence type="ECO:0000313" key="16">
    <source>
        <dbReference type="Proteomes" id="UP000037269"/>
    </source>
</evidence>
<evidence type="ECO:0000256" key="10">
    <source>
        <dbReference type="HAMAP-Rule" id="MF_00222"/>
    </source>
</evidence>
<dbReference type="OrthoDB" id="9792692at2"/>
<dbReference type="InterPro" id="IPR036291">
    <property type="entry name" value="NAD(P)-bd_dom_sf"/>
</dbReference>
<feature type="binding site" evidence="10">
    <location>
        <position position="105"/>
    </location>
    <ligand>
        <name>shikimate</name>
        <dbReference type="ChEBI" id="CHEBI:36208"/>
    </ligand>
</feature>
<feature type="domain" description="SDH C-terminal" evidence="13">
    <location>
        <begin position="248"/>
        <end position="277"/>
    </location>
</feature>
<name>A0A0D1XWX9_ANEMI</name>
<dbReference type="GO" id="GO:0009073">
    <property type="term" value="P:aromatic amino acid family biosynthetic process"/>
    <property type="evidence" value="ECO:0007669"/>
    <property type="project" value="UniProtKB-KW"/>
</dbReference>
<gene>
    <name evidence="10" type="primary">aroE</name>
    <name evidence="14" type="ORF">AF333_07520</name>
    <name evidence="15" type="ORF">SAMN04487909_106110</name>
</gene>
<feature type="binding site" evidence="10">
    <location>
        <begin position="18"/>
        <end position="20"/>
    </location>
    <ligand>
        <name>shikimate</name>
        <dbReference type="ChEBI" id="CHEBI:36208"/>
    </ligand>
</feature>
<dbReference type="AlphaFoldDB" id="A0A0D1XWX9"/>
<dbReference type="Proteomes" id="UP000182836">
    <property type="component" value="Unassembled WGS sequence"/>
</dbReference>
<comment type="pathway">
    <text evidence="1 10">Metabolic intermediate biosynthesis; chorismate biosynthesis; chorismate from D-erythrose 4-phosphate and phosphoenolpyruvate: step 4/7.</text>
</comment>
<evidence type="ECO:0000256" key="6">
    <source>
        <dbReference type="ARBA" id="ARBA00049442"/>
    </source>
</evidence>
<feature type="binding site" evidence="10">
    <location>
        <begin position="130"/>
        <end position="134"/>
    </location>
    <ligand>
        <name>NADP(+)</name>
        <dbReference type="ChEBI" id="CHEBI:58349"/>
    </ligand>
</feature>
<dbReference type="PATRIC" id="fig|47500.8.peg.6150"/>
<evidence type="ECO:0000256" key="5">
    <source>
        <dbReference type="ARBA" id="ARBA00023141"/>
    </source>
</evidence>
<dbReference type="SUPFAM" id="SSF53223">
    <property type="entry name" value="Aminoacid dehydrogenase-like, N-terminal domain"/>
    <property type="match status" value="1"/>
</dbReference>
<dbReference type="GO" id="GO:0050661">
    <property type="term" value="F:NADP binding"/>
    <property type="evidence" value="ECO:0007669"/>
    <property type="project" value="InterPro"/>
</dbReference>
<dbReference type="InterPro" id="IPR013708">
    <property type="entry name" value="Shikimate_DH-bd_N"/>
</dbReference>
<dbReference type="STRING" id="47500.AF333_07520"/>
<comment type="similarity">
    <text evidence="10">Belongs to the shikimate dehydrogenase family.</text>
</comment>
<feature type="domain" description="Quinate/shikimate 5-dehydrogenase/glutamyl-tRNA reductase" evidence="11">
    <location>
        <begin position="117"/>
        <end position="199"/>
    </location>
</feature>
<dbReference type="EMBL" id="LGUG01000004">
    <property type="protein sequence ID" value="KON95353.1"/>
    <property type="molecule type" value="Genomic_DNA"/>
</dbReference>
<feature type="binding site" evidence="10">
    <location>
        <position position="65"/>
    </location>
    <ligand>
        <name>shikimate</name>
        <dbReference type="ChEBI" id="CHEBI:36208"/>
    </ligand>
</feature>
<keyword evidence="16" id="KW-1185">Reference proteome</keyword>
<evidence type="ECO:0000313" key="15">
    <source>
        <dbReference type="EMBL" id="SDI67147.1"/>
    </source>
</evidence>
<sequence>MNSQTILTGLFGHPVGHSLSPLMHNRAFAELGINFRYAAFDIEPGQVREAVDAIRALGLRGVNVTIPHKVTVMDYLDEIDAEARAIGAVNTIVNDGGKLIGYNTDGRGYVRSLTEETGVDLSRQSALLLGAGGAARGVGVALLGAGLGSLVITNRTIEKAEQLAEQLQAIHPQANIAVQPMEMMGDALAAATLLVQTTSIGMHPNVEASPVAVEALHERLLVSDLIYNPMNTKLLRDAKEKGARIHHGLGMFIYQGALSFEYWTGQSAPVDAMREAVWDALRSRQQA</sequence>
<feature type="binding site" evidence="10">
    <location>
        <begin position="154"/>
        <end position="159"/>
    </location>
    <ligand>
        <name>NADP(+)</name>
        <dbReference type="ChEBI" id="CHEBI:58349"/>
    </ligand>
</feature>
<keyword evidence="2 10" id="KW-0028">Amino-acid biosynthesis</keyword>
<protein>
    <recommendedName>
        <fullName evidence="10">Shikimate dehydrogenase (NADP(+))</fullName>
        <shortName evidence="10">SDH</shortName>
        <ecNumber evidence="10">1.1.1.25</ecNumber>
    </recommendedName>
</protein>
<dbReference type="InterPro" id="IPR041121">
    <property type="entry name" value="SDH_C"/>
</dbReference>
<evidence type="ECO:0000256" key="2">
    <source>
        <dbReference type="ARBA" id="ARBA00022605"/>
    </source>
</evidence>
<comment type="subunit">
    <text evidence="10">Homodimer.</text>
</comment>
<evidence type="ECO:0000313" key="17">
    <source>
        <dbReference type="Proteomes" id="UP000182836"/>
    </source>
</evidence>
<evidence type="ECO:0000256" key="8">
    <source>
        <dbReference type="ARBA" id="ARBA00052329"/>
    </source>
</evidence>
<dbReference type="GO" id="GO:0009423">
    <property type="term" value="P:chorismate biosynthetic process"/>
    <property type="evidence" value="ECO:0007669"/>
    <property type="project" value="UniProtKB-UniRule"/>
</dbReference>
<dbReference type="InterPro" id="IPR006151">
    <property type="entry name" value="Shikm_DH/Glu-tRNA_Rdtase"/>
</dbReference>
<keyword evidence="4 10" id="KW-0560">Oxidoreductase</keyword>
<dbReference type="FunFam" id="3.40.50.720:FF:000086">
    <property type="entry name" value="Quinate/shikimate dehydrogenase"/>
    <property type="match status" value="1"/>
</dbReference>
<evidence type="ECO:0000259" key="13">
    <source>
        <dbReference type="Pfam" id="PF18317"/>
    </source>
</evidence>
<dbReference type="GeneID" id="42305045"/>
<dbReference type="UniPathway" id="UPA00053">
    <property type="reaction ID" value="UER00087"/>
</dbReference>
<organism evidence="14 16">
    <name type="scientific">Aneurinibacillus migulanus</name>
    <name type="common">Bacillus migulanus</name>
    <dbReference type="NCBI Taxonomy" id="47500"/>
    <lineage>
        <taxon>Bacteria</taxon>
        <taxon>Bacillati</taxon>
        <taxon>Bacillota</taxon>
        <taxon>Bacilli</taxon>
        <taxon>Bacillales</taxon>
        <taxon>Paenibacillaceae</taxon>
        <taxon>Aneurinibacillus group</taxon>
        <taxon>Aneurinibacillus</taxon>
    </lineage>
</organism>
<reference evidence="14 16" key="1">
    <citation type="submission" date="2015-07" db="EMBL/GenBank/DDBJ databases">
        <title>Fjat-14205 dsm 2895.</title>
        <authorList>
            <person name="Liu B."/>
            <person name="Wang J."/>
            <person name="Zhu Y."/>
            <person name="Liu G."/>
            <person name="Chen Q."/>
            <person name="Chen Z."/>
            <person name="Lan J."/>
            <person name="Che J."/>
            <person name="Ge C."/>
            <person name="Shi H."/>
            <person name="Pan Z."/>
            <person name="Liu X."/>
        </authorList>
    </citation>
    <scope>NUCLEOTIDE SEQUENCE [LARGE SCALE GENOMIC DNA]</scope>
    <source>
        <strain evidence="14 16">DSM 2895</strain>
    </source>
</reference>
<feature type="binding site" evidence="10">
    <location>
        <position position="255"/>
    </location>
    <ligand>
        <name>shikimate</name>
        <dbReference type="ChEBI" id="CHEBI:36208"/>
    </ligand>
</feature>
<dbReference type="InterPro" id="IPR046346">
    <property type="entry name" value="Aminoacid_DH-like_N_sf"/>
</dbReference>
<proteinExistence type="inferred from homology"/>
<dbReference type="NCBIfam" id="TIGR00507">
    <property type="entry name" value="aroE"/>
    <property type="match status" value="1"/>
</dbReference>
<dbReference type="Pfam" id="PF08501">
    <property type="entry name" value="Shikimate_dh_N"/>
    <property type="match status" value="1"/>
</dbReference>
<dbReference type="NCBIfam" id="NF001319">
    <property type="entry name" value="PRK00258.3-3"/>
    <property type="match status" value="1"/>
</dbReference>
<feature type="domain" description="Shikimate dehydrogenase substrate binding N-terminal" evidence="12">
    <location>
        <begin position="10"/>
        <end position="92"/>
    </location>
</feature>
<comment type="function">
    <text evidence="10">Involved in the biosynthesis of the chorismate, which leads to the biosynthesis of aromatic amino acids. Catalyzes the reversible NADPH linked reduction of 3-dehydroshikimate (DHSA) to yield shikimate (SA).</text>
</comment>
<evidence type="ECO:0000313" key="14">
    <source>
        <dbReference type="EMBL" id="KON95353.1"/>
    </source>
</evidence>
<comment type="caution">
    <text evidence="10">Lacks conserved residue(s) required for the propagation of feature annotation.</text>
</comment>
<accession>A0A0D1XWX9</accession>
<evidence type="ECO:0000259" key="11">
    <source>
        <dbReference type="Pfam" id="PF01488"/>
    </source>
</evidence>
<keyword evidence="5 10" id="KW-0057">Aromatic amino acid biosynthesis</keyword>
<evidence type="ECO:0000256" key="9">
    <source>
        <dbReference type="ARBA" id="ARBA00060613"/>
    </source>
</evidence>
<comment type="catalytic activity">
    <reaction evidence="7">
        <text>L-quinate + NAD(+) = 3-dehydroquinate + NADH + H(+)</text>
        <dbReference type="Rhea" id="RHEA:22364"/>
        <dbReference type="ChEBI" id="CHEBI:15378"/>
        <dbReference type="ChEBI" id="CHEBI:29751"/>
        <dbReference type="ChEBI" id="CHEBI:32364"/>
        <dbReference type="ChEBI" id="CHEBI:57540"/>
        <dbReference type="ChEBI" id="CHEBI:57945"/>
        <dbReference type="EC" id="1.1.1.24"/>
    </reaction>
</comment>
<feature type="binding site" evidence="10">
    <location>
        <position position="225"/>
    </location>
    <ligand>
        <name>NADP(+)</name>
        <dbReference type="ChEBI" id="CHEBI:58349"/>
    </ligand>
</feature>
<feature type="binding site" evidence="10">
    <location>
        <position position="90"/>
    </location>
    <ligand>
        <name>shikimate</name>
        <dbReference type="ChEBI" id="CHEBI:36208"/>
    </ligand>
</feature>
<feature type="active site" description="Proton acceptor" evidence="10">
    <location>
        <position position="69"/>
    </location>
</feature>
<evidence type="ECO:0000259" key="12">
    <source>
        <dbReference type="Pfam" id="PF08501"/>
    </source>
</evidence>
<keyword evidence="3 10" id="KW-0521">NADP</keyword>
<dbReference type="Pfam" id="PF01488">
    <property type="entry name" value="Shikimate_DH"/>
    <property type="match status" value="1"/>
</dbReference>
<reference evidence="15 17" key="2">
    <citation type="submission" date="2016-10" db="EMBL/GenBank/DDBJ databases">
        <authorList>
            <person name="de Groot N.N."/>
        </authorList>
    </citation>
    <scope>NUCLEOTIDE SEQUENCE [LARGE SCALE GENOMIC DNA]</scope>
    <source>
        <strain evidence="15 17">DSM 2895</strain>
    </source>
</reference>
<dbReference type="GO" id="GO:0030266">
    <property type="term" value="F:quinate 3-dehydrogenase (NAD+) activity"/>
    <property type="evidence" value="ECO:0007669"/>
    <property type="project" value="UniProtKB-EC"/>
</dbReference>
<comment type="catalytic activity">
    <reaction evidence="8">
        <text>shikimate + NAD(+) = 3-dehydroshikimate + NADH + H(+)</text>
        <dbReference type="Rhea" id="RHEA:17741"/>
        <dbReference type="ChEBI" id="CHEBI:15378"/>
        <dbReference type="ChEBI" id="CHEBI:16630"/>
        <dbReference type="ChEBI" id="CHEBI:36208"/>
        <dbReference type="ChEBI" id="CHEBI:57540"/>
        <dbReference type="ChEBI" id="CHEBI:57945"/>
    </reaction>
</comment>
<dbReference type="PANTHER" id="PTHR21089">
    <property type="entry name" value="SHIKIMATE DEHYDROGENASE"/>
    <property type="match status" value="1"/>
</dbReference>
<evidence type="ECO:0000256" key="1">
    <source>
        <dbReference type="ARBA" id="ARBA00004871"/>
    </source>
</evidence>
<dbReference type="HAMAP" id="MF_00222">
    <property type="entry name" value="Shikimate_DH_AroE"/>
    <property type="match status" value="1"/>
</dbReference>
<dbReference type="CDD" id="cd01065">
    <property type="entry name" value="NAD_bind_Shikimate_DH"/>
    <property type="match status" value="1"/>
</dbReference>
<dbReference type="Pfam" id="PF18317">
    <property type="entry name" value="SDH_C"/>
    <property type="match status" value="1"/>
</dbReference>